<evidence type="ECO:0000256" key="5">
    <source>
        <dbReference type="ARBA" id="ARBA00023163"/>
    </source>
</evidence>
<evidence type="ECO:0000256" key="3">
    <source>
        <dbReference type="ARBA" id="ARBA00023082"/>
    </source>
</evidence>
<comment type="caution">
    <text evidence="10">The sequence shown here is derived from an EMBL/GenBank/DDBJ whole genome shotgun (WGS) entry which is preliminary data.</text>
</comment>
<dbReference type="NCBIfam" id="TIGR02937">
    <property type="entry name" value="sigma70-ECF"/>
    <property type="match status" value="1"/>
</dbReference>
<evidence type="ECO:0000256" key="1">
    <source>
        <dbReference type="ARBA" id="ARBA00010641"/>
    </source>
</evidence>
<proteinExistence type="inferred from homology"/>
<evidence type="ECO:0000256" key="7">
    <source>
        <dbReference type="SAM" id="MobiDB-lite"/>
    </source>
</evidence>
<dbReference type="Gene3D" id="1.10.1740.10">
    <property type="match status" value="1"/>
</dbReference>
<dbReference type="InterPro" id="IPR007627">
    <property type="entry name" value="RNA_pol_sigma70_r2"/>
</dbReference>
<reference evidence="10 11" key="1">
    <citation type="submission" date="2024-06" db="EMBL/GenBank/DDBJ databases">
        <title>The Natural Products Discovery Center: Release of the First 8490 Sequenced Strains for Exploring Actinobacteria Biosynthetic Diversity.</title>
        <authorList>
            <person name="Kalkreuter E."/>
            <person name="Kautsar S.A."/>
            <person name="Yang D."/>
            <person name="Bader C.D."/>
            <person name="Teijaro C.N."/>
            <person name="Fluegel L."/>
            <person name="Davis C.M."/>
            <person name="Simpson J.R."/>
            <person name="Lauterbach L."/>
            <person name="Steele A.D."/>
            <person name="Gui C."/>
            <person name="Meng S."/>
            <person name="Li G."/>
            <person name="Viehrig K."/>
            <person name="Ye F."/>
            <person name="Su P."/>
            <person name="Kiefer A.F."/>
            <person name="Nichols A."/>
            <person name="Cepeda A.J."/>
            <person name="Yan W."/>
            <person name="Fan B."/>
            <person name="Jiang Y."/>
            <person name="Adhikari A."/>
            <person name="Zheng C.-J."/>
            <person name="Schuster L."/>
            <person name="Cowan T.M."/>
            <person name="Smanski M.J."/>
            <person name="Chevrette M.G."/>
            <person name="De Carvalho L.P.S."/>
            <person name="Shen B."/>
        </authorList>
    </citation>
    <scope>NUCLEOTIDE SEQUENCE [LARGE SCALE GENOMIC DNA]</scope>
    <source>
        <strain evidence="10 11">NPDC047833</strain>
    </source>
</reference>
<dbReference type="Pfam" id="PF04542">
    <property type="entry name" value="Sigma70_r2"/>
    <property type="match status" value="1"/>
</dbReference>
<comment type="similarity">
    <text evidence="1 6">Belongs to the sigma-70 factor family. ECF subfamily.</text>
</comment>
<keyword evidence="3 6" id="KW-0731">Sigma factor</keyword>
<organism evidence="10 11">
    <name type="scientific">Streptomyces huasconensis</name>
    <dbReference type="NCBI Taxonomy" id="1854574"/>
    <lineage>
        <taxon>Bacteria</taxon>
        <taxon>Bacillati</taxon>
        <taxon>Actinomycetota</taxon>
        <taxon>Actinomycetes</taxon>
        <taxon>Kitasatosporales</taxon>
        <taxon>Streptomycetaceae</taxon>
        <taxon>Streptomyces</taxon>
    </lineage>
</organism>
<dbReference type="PROSITE" id="PS01063">
    <property type="entry name" value="SIGMA70_ECF"/>
    <property type="match status" value="1"/>
</dbReference>
<evidence type="ECO:0000259" key="9">
    <source>
        <dbReference type="Pfam" id="PF04545"/>
    </source>
</evidence>
<dbReference type="EMBL" id="JBEYRS010000010">
    <property type="protein sequence ID" value="MEW2364834.1"/>
    <property type="molecule type" value="Genomic_DNA"/>
</dbReference>
<evidence type="ECO:0000256" key="6">
    <source>
        <dbReference type="RuleBase" id="RU000716"/>
    </source>
</evidence>
<dbReference type="InterPro" id="IPR013324">
    <property type="entry name" value="RNA_pol_sigma_r3/r4-like"/>
</dbReference>
<dbReference type="InterPro" id="IPR007630">
    <property type="entry name" value="RNA_pol_sigma70_r4"/>
</dbReference>
<dbReference type="SUPFAM" id="SSF88946">
    <property type="entry name" value="Sigma2 domain of RNA polymerase sigma factors"/>
    <property type="match status" value="1"/>
</dbReference>
<keyword evidence="2 6" id="KW-0805">Transcription regulation</keyword>
<evidence type="ECO:0000313" key="10">
    <source>
        <dbReference type="EMBL" id="MEW2364834.1"/>
    </source>
</evidence>
<keyword evidence="4 6" id="KW-0238">DNA-binding</keyword>
<sequence length="203" mass="22168">MSTAVPHPSRAFAETPDSGEVPTSGEAPAAGAAHGDEAWLAAVYRQWAPRVRDQARRALGDSREAEDVAQQVFLAAWHGRTGYRPEAATPAAWLRGITRRKIAEALAARSRGAALAEGAGTRFARERPYREEADVVLDRVLVAQELALLPVPQRTVLCLTFYEELTQAQIAERTGWPLGTVKSHARRGMRRLRPLLREAAGDA</sequence>
<dbReference type="Gene3D" id="1.10.10.10">
    <property type="entry name" value="Winged helix-like DNA-binding domain superfamily/Winged helix DNA-binding domain"/>
    <property type="match status" value="1"/>
</dbReference>
<dbReference type="Proteomes" id="UP001553843">
    <property type="component" value="Unassembled WGS sequence"/>
</dbReference>
<feature type="domain" description="RNA polymerase sigma-70 region 2" evidence="8">
    <location>
        <begin position="44"/>
        <end position="111"/>
    </location>
</feature>
<keyword evidence="5 6" id="KW-0804">Transcription</keyword>
<dbReference type="Pfam" id="PF04545">
    <property type="entry name" value="Sigma70_r4"/>
    <property type="match status" value="1"/>
</dbReference>
<keyword evidence="11" id="KW-1185">Reference proteome</keyword>
<dbReference type="SUPFAM" id="SSF88659">
    <property type="entry name" value="Sigma3 and sigma4 domains of RNA polymerase sigma factors"/>
    <property type="match status" value="1"/>
</dbReference>
<dbReference type="InterPro" id="IPR014284">
    <property type="entry name" value="RNA_pol_sigma-70_dom"/>
</dbReference>
<feature type="region of interest" description="Disordered" evidence="7">
    <location>
        <begin position="1"/>
        <end position="32"/>
    </location>
</feature>
<dbReference type="InterPro" id="IPR036388">
    <property type="entry name" value="WH-like_DNA-bd_sf"/>
</dbReference>
<dbReference type="PANTHER" id="PTHR43133:SF62">
    <property type="entry name" value="RNA POLYMERASE SIGMA FACTOR SIGZ"/>
    <property type="match status" value="1"/>
</dbReference>
<feature type="domain" description="RNA polymerase sigma-70 region 4" evidence="9">
    <location>
        <begin position="146"/>
        <end position="193"/>
    </location>
</feature>
<evidence type="ECO:0000259" key="8">
    <source>
        <dbReference type="Pfam" id="PF04542"/>
    </source>
</evidence>
<accession>A0ABV3M0V9</accession>
<protein>
    <recommendedName>
        <fullName evidence="6">RNA polymerase sigma factor</fullName>
    </recommendedName>
</protein>
<gene>
    <name evidence="10" type="ORF">AB0887_23180</name>
</gene>
<name>A0ABV3M0V9_9ACTN</name>
<evidence type="ECO:0000256" key="2">
    <source>
        <dbReference type="ARBA" id="ARBA00023015"/>
    </source>
</evidence>
<dbReference type="RefSeq" id="WP_359782075.1">
    <property type="nucleotide sequence ID" value="NZ_JBEYRR010000010.1"/>
</dbReference>
<dbReference type="CDD" id="cd06171">
    <property type="entry name" value="Sigma70_r4"/>
    <property type="match status" value="1"/>
</dbReference>
<evidence type="ECO:0000313" key="11">
    <source>
        <dbReference type="Proteomes" id="UP001553843"/>
    </source>
</evidence>
<dbReference type="PANTHER" id="PTHR43133">
    <property type="entry name" value="RNA POLYMERASE ECF-TYPE SIGMA FACTO"/>
    <property type="match status" value="1"/>
</dbReference>
<dbReference type="InterPro" id="IPR013325">
    <property type="entry name" value="RNA_pol_sigma_r2"/>
</dbReference>
<dbReference type="InterPro" id="IPR039425">
    <property type="entry name" value="RNA_pol_sigma-70-like"/>
</dbReference>
<dbReference type="InterPro" id="IPR000838">
    <property type="entry name" value="RNA_pol_sigma70_ECF_CS"/>
</dbReference>
<evidence type="ECO:0000256" key="4">
    <source>
        <dbReference type="ARBA" id="ARBA00023125"/>
    </source>
</evidence>